<gene>
    <name evidence="13" type="primary">xerD</name>
    <name evidence="10" type="synonym">xerC</name>
    <name evidence="13" type="ORF">K1X11_021615</name>
</gene>
<reference evidence="13 14" key="1">
    <citation type="submission" date="2023-12" db="EMBL/GenBank/DDBJ databases">
        <title>Description of an unclassified Opitutus bacterium of Verrucomicrobiota.</title>
        <authorList>
            <person name="Zhang D.-F."/>
        </authorList>
    </citation>
    <scope>NUCLEOTIDE SEQUENCE [LARGE SCALE GENOMIC DNA]</scope>
    <source>
        <strain evidence="13 14">WL0086</strain>
    </source>
</reference>
<evidence type="ECO:0000256" key="8">
    <source>
        <dbReference type="ARBA" id="ARBA00023172"/>
    </source>
</evidence>
<keyword evidence="9 10" id="KW-0131">Cell cycle</keyword>
<evidence type="ECO:0000256" key="9">
    <source>
        <dbReference type="ARBA" id="ARBA00023306"/>
    </source>
</evidence>
<comment type="similarity">
    <text evidence="2">Belongs to the 'phage' integrase family. XerD subfamily.</text>
</comment>
<evidence type="ECO:0000313" key="13">
    <source>
        <dbReference type="EMBL" id="WRQ87420.1"/>
    </source>
</evidence>
<keyword evidence="4 10" id="KW-0132">Cell division</keyword>
<dbReference type="InterPro" id="IPR050090">
    <property type="entry name" value="Tyrosine_recombinase_XerCD"/>
</dbReference>
<dbReference type="InterPro" id="IPR004107">
    <property type="entry name" value="Integrase_SAM-like_N"/>
</dbReference>
<dbReference type="InterPro" id="IPR010998">
    <property type="entry name" value="Integrase_recombinase_N"/>
</dbReference>
<feature type="active site" description="O-(3'-phospho-DNA)-tyrosine intermediate" evidence="10">
    <location>
        <position position="297"/>
    </location>
</feature>
<sequence>MAAPSRRKLPPPSAAELAPGWLESIEDFAASLSLERGRSAKTVEAYESDLRQAAHFLAERGRSGWTRVTGTDATAWSQALSDQGMAASSAARKLSALRMFARYLVHNGDRADDFTELLEGPKLRRKLPETLTTAEVERILAAPTGGDAFGLRDRAILELFYSSGLRVSELCGLLLQQVDLEHGFVRVFGKGSKERVVPMGGAAIQALAAYLEAGRPHFVKPSRTGSQLFLSKRGTAISRKTVWVLVKDYTRRAGVTKPVKPHLLRHSFATHLLGGGADLRAIQEMLGHASIGTTQIYTAVEQSRLVDHHAKFHPRNAED</sequence>
<keyword evidence="14" id="KW-1185">Reference proteome</keyword>
<comment type="subcellular location">
    <subcellularLocation>
        <location evidence="1 10">Cytoplasm</location>
    </subcellularLocation>
</comment>
<dbReference type="SUPFAM" id="SSF47823">
    <property type="entry name" value="lambda integrase-like, N-terminal domain"/>
    <property type="match status" value="1"/>
</dbReference>
<dbReference type="InterPro" id="IPR011932">
    <property type="entry name" value="Recomb_XerD"/>
</dbReference>
<dbReference type="Pfam" id="PF02899">
    <property type="entry name" value="Phage_int_SAM_1"/>
    <property type="match status" value="1"/>
</dbReference>
<dbReference type="NCBIfam" id="NF040815">
    <property type="entry name" value="recomb_XerA_Arch"/>
    <property type="match status" value="1"/>
</dbReference>
<feature type="domain" description="Core-binding (CB)" evidence="12">
    <location>
        <begin position="19"/>
        <end position="105"/>
    </location>
</feature>
<dbReference type="InterPro" id="IPR002104">
    <property type="entry name" value="Integrase_catalytic"/>
</dbReference>
<evidence type="ECO:0000256" key="6">
    <source>
        <dbReference type="ARBA" id="ARBA00022908"/>
    </source>
</evidence>
<dbReference type="PROSITE" id="PS51900">
    <property type="entry name" value="CB"/>
    <property type="match status" value="1"/>
</dbReference>
<keyword evidence="3 10" id="KW-0963">Cytoplasm</keyword>
<dbReference type="Gene3D" id="1.10.150.130">
    <property type="match status" value="1"/>
</dbReference>
<evidence type="ECO:0000256" key="5">
    <source>
        <dbReference type="ARBA" id="ARBA00022829"/>
    </source>
</evidence>
<keyword evidence="7 10" id="KW-0238">DNA-binding</keyword>
<evidence type="ECO:0000256" key="1">
    <source>
        <dbReference type="ARBA" id="ARBA00004496"/>
    </source>
</evidence>
<feature type="active site" evidence="10">
    <location>
        <position position="262"/>
    </location>
</feature>
<dbReference type="Proteomes" id="UP000738431">
    <property type="component" value="Chromosome"/>
</dbReference>
<dbReference type="Pfam" id="PF00589">
    <property type="entry name" value="Phage_integrase"/>
    <property type="match status" value="1"/>
</dbReference>
<comment type="function">
    <text evidence="10">Site-specific tyrosine recombinase, which acts by catalyzing the cutting and rejoining of the recombining DNA molecules. The XerC-XerD complex is essential to convert dimers of the bacterial chromosome into monomers to permit their segregation at cell division. It also contributes to the segregational stability of plasmids.</text>
</comment>
<dbReference type="NCBIfam" id="TIGR02225">
    <property type="entry name" value="recomb_XerD"/>
    <property type="match status" value="1"/>
</dbReference>
<evidence type="ECO:0000313" key="14">
    <source>
        <dbReference type="Proteomes" id="UP000738431"/>
    </source>
</evidence>
<feature type="active site" evidence="10">
    <location>
        <position position="288"/>
    </location>
</feature>
<dbReference type="EMBL" id="CP139781">
    <property type="protein sequence ID" value="WRQ87420.1"/>
    <property type="molecule type" value="Genomic_DNA"/>
</dbReference>
<evidence type="ECO:0000256" key="7">
    <source>
        <dbReference type="ARBA" id="ARBA00023125"/>
    </source>
</evidence>
<comment type="subunit">
    <text evidence="10">Forms a cyclic heterotetrameric complex composed of two molecules of XerC and two molecules of XerD.</text>
</comment>
<dbReference type="PANTHER" id="PTHR30349">
    <property type="entry name" value="PHAGE INTEGRASE-RELATED"/>
    <property type="match status" value="1"/>
</dbReference>
<dbReference type="HAMAP" id="MF_01808">
    <property type="entry name" value="Recomb_XerC_XerD"/>
    <property type="match status" value="1"/>
</dbReference>
<proteinExistence type="inferred from homology"/>
<organism evidence="13 14">
    <name type="scientific">Actomonas aquatica</name>
    <dbReference type="NCBI Taxonomy" id="2866162"/>
    <lineage>
        <taxon>Bacteria</taxon>
        <taxon>Pseudomonadati</taxon>
        <taxon>Verrucomicrobiota</taxon>
        <taxon>Opitutia</taxon>
        <taxon>Opitutales</taxon>
        <taxon>Opitutaceae</taxon>
        <taxon>Actomonas</taxon>
    </lineage>
</organism>
<evidence type="ECO:0000256" key="10">
    <source>
        <dbReference type="HAMAP-Rule" id="MF_01808"/>
    </source>
</evidence>
<evidence type="ECO:0000256" key="2">
    <source>
        <dbReference type="ARBA" id="ARBA00010450"/>
    </source>
</evidence>
<feature type="active site" evidence="10">
    <location>
        <position position="166"/>
    </location>
</feature>
<dbReference type="SUPFAM" id="SSF56349">
    <property type="entry name" value="DNA breaking-rejoining enzymes"/>
    <property type="match status" value="1"/>
</dbReference>
<feature type="domain" description="Tyr recombinase" evidence="11">
    <location>
        <begin position="126"/>
        <end position="310"/>
    </location>
</feature>
<dbReference type="InterPro" id="IPR011010">
    <property type="entry name" value="DNA_brk_join_enz"/>
</dbReference>
<protein>
    <recommendedName>
        <fullName evidence="10">Tyrosine recombinase XerC</fullName>
    </recommendedName>
</protein>
<comment type="similarity">
    <text evidence="10">Belongs to the 'phage' integrase family. XerC subfamily.</text>
</comment>
<evidence type="ECO:0000259" key="12">
    <source>
        <dbReference type="PROSITE" id="PS51900"/>
    </source>
</evidence>
<feature type="active site" evidence="10">
    <location>
        <position position="265"/>
    </location>
</feature>
<feature type="active site" evidence="10">
    <location>
        <position position="190"/>
    </location>
</feature>
<evidence type="ECO:0000256" key="3">
    <source>
        <dbReference type="ARBA" id="ARBA00022490"/>
    </source>
</evidence>
<name>A0ABZ1CAT7_9BACT</name>
<dbReference type="CDD" id="cd00798">
    <property type="entry name" value="INT_XerDC_C"/>
    <property type="match status" value="1"/>
</dbReference>
<dbReference type="InterPro" id="IPR023009">
    <property type="entry name" value="Tyrosine_recombinase_XerC/XerD"/>
</dbReference>
<keyword evidence="5 10" id="KW-0159">Chromosome partition</keyword>
<dbReference type="RefSeq" id="WP_221030416.1">
    <property type="nucleotide sequence ID" value="NZ_CP139781.1"/>
</dbReference>
<dbReference type="NCBIfam" id="NF001399">
    <property type="entry name" value="PRK00283.1"/>
    <property type="match status" value="1"/>
</dbReference>
<dbReference type="InterPro" id="IPR013762">
    <property type="entry name" value="Integrase-like_cat_sf"/>
</dbReference>
<dbReference type="PROSITE" id="PS51898">
    <property type="entry name" value="TYR_RECOMBINASE"/>
    <property type="match status" value="1"/>
</dbReference>
<dbReference type="InterPro" id="IPR044068">
    <property type="entry name" value="CB"/>
</dbReference>
<dbReference type="Gene3D" id="1.10.443.10">
    <property type="entry name" value="Intergrase catalytic core"/>
    <property type="match status" value="1"/>
</dbReference>
<evidence type="ECO:0000259" key="11">
    <source>
        <dbReference type="PROSITE" id="PS51898"/>
    </source>
</evidence>
<evidence type="ECO:0000256" key="4">
    <source>
        <dbReference type="ARBA" id="ARBA00022618"/>
    </source>
</evidence>
<keyword evidence="8 10" id="KW-0233">DNA recombination</keyword>
<accession>A0ABZ1CAT7</accession>
<keyword evidence="6 10" id="KW-0229">DNA integration</keyword>
<dbReference type="PANTHER" id="PTHR30349:SF81">
    <property type="entry name" value="TYROSINE RECOMBINASE XERC"/>
    <property type="match status" value="1"/>
</dbReference>